<name>A0A8J6FBH6_ELECQ</name>
<proteinExistence type="predicted"/>
<evidence type="ECO:0000313" key="3">
    <source>
        <dbReference type="Proteomes" id="UP000770717"/>
    </source>
</evidence>
<accession>A0A8J6FBH6</accession>
<feature type="transmembrane region" description="Helical" evidence="1">
    <location>
        <begin position="21"/>
        <end position="40"/>
    </location>
</feature>
<sequence>MVLHCEKSAPNPLQVNAPRNVILTYIMWMKVFMSVLIGIYNRTKTLLLFFLIVLKITPYIQPCVCRMTGVQVLRARGPSLWESFRWPYYCKTRTDTGFSAQISITGQFL</sequence>
<keyword evidence="1" id="KW-0812">Transmembrane</keyword>
<protein>
    <submittedName>
        <fullName evidence="2">Uncharacterized protein</fullName>
    </submittedName>
</protein>
<keyword evidence="1" id="KW-0472">Membrane</keyword>
<dbReference type="AlphaFoldDB" id="A0A8J6FBH6"/>
<dbReference type="Proteomes" id="UP000770717">
    <property type="component" value="Unassembled WGS sequence"/>
</dbReference>
<gene>
    <name evidence="2" type="ORF">GDO78_009585</name>
</gene>
<dbReference type="EMBL" id="WNTK01000005">
    <property type="protein sequence ID" value="KAG9483750.1"/>
    <property type="molecule type" value="Genomic_DNA"/>
</dbReference>
<reference evidence="2" key="1">
    <citation type="thesis" date="2020" institute="ProQuest LLC" country="789 East Eisenhower Parkway, Ann Arbor, MI, USA">
        <title>Comparative Genomics and Chromosome Evolution.</title>
        <authorList>
            <person name="Mudd A.B."/>
        </authorList>
    </citation>
    <scope>NUCLEOTIDE SEQUENCE</scope>
    <source>
        <strain evidence="2">HN-11 Male</strain>
        <tissue evidence="2">Kidney and liver</tissue>
    </source>
</reference>
<comment type="caution">
    <text evidence="2">The sequence shown here is derived from an EMBL/GenBank/DDBJ whole genome shotgun (WGS) entry which is preliminary data.</text>
</comment>
<keyword evidence="1" id="KW-1133">Transmembrane helix</keyword>
<organism evidence="2 3">
    <name type="scientific">Eleutherodactylus coqui</name>
    <name type="common">Puerto Rican coqui</name>
    <dbReference type="NCBI Taxonomy" id="57060"/>
    <lineage>
        <taxon>Eukaryota</taxon>
        <taxon>Metazoa</taxon>
        <taxon>Chordata</taxon>
        <taxon>Craniata</taxon>
        <taxon>Vertebrata</taxon>
        <taxon>Euteleostomi</taxon>
        <taxon>Amphibia</taxon>
        <taxon>Batrachia</taxon>
        <taxon>Anura</taxon>
        <taxon>Neobatrachia</taxon>
        <taxon>Hyloidea</taxon>
        <taxon>Eleutherodactylidae</taxon>
        <taxon>Eleutherodactylinae</taxon>
        <taxon>Eleutherodactylus</taxon>
        <taxon>Eleutherodactylus</taxon>
    </lineage>
</organism>
<keyword evidence="3" id="KW-1185">Reference proteome</keyword>
<evidence type="ECO:0000313" key="2">
    <source>
        <dbReference type="EMBL" id="KAG9483750.1"/>
    </source>
</evidence>
<evidence type="ECO:0000256" key="1">
    <source>
        <dbReference type="SAM" id="Phobius"/>
    </source>
</evidence>